<organism evidence="1 2">
    <name type="scientific">Brochothrix phage A9</name>
    <dbReference type="NCBI Taxonomy" id="857312"/>
    <lineage>
        <taxon>Viruses</taxon>
        <taxon>Duplodnaviria</taxon>
        <taxon>Heunggongvirae</taxon>
        <taxon>Uroviricota</taxon>
        <taxon>Caudoviricetes</taxon>
        <taxon>Herelleviridae</taxon>
        <taxon>Klumppvirus</taxon>
        <taxon>Klumppvirus A9</taxon>
    </lineage>
</organism>
<proteinExistence type="predicted"/>
<dbReference type="EMBL" id="HM242243">
    <property type="protein sequence ID" value="ADJ53216.1"/>
    <property type="molecule type" value="Genomic_DNA"/>
</dbReference>
<dbReference type="GeneID" id="10359212"/>
<sequence>MSNTGLDAMLNNVKEHFKALLENQKGIGTVRRITTSKDGDLIACYFYDDNETCVALHLRLKDGIPLVEEATWRNISGEGAGHISEFDFRKRMLICSLGESTDHNIAISRHLEGYTEKLDVFGVGLALNTATVNGEVISSWENAMRFKGYNDDRLAFDIAVNTPVDYNASTQRKVVHHDKATFKVVYDIVGAFKGISEDNFIETFKWGYSSPDTSTKLVVGSSEDSKPKKNDVINPSYYDQGIPTIDYIDQVAGVWDSKYVPSVSNIIKYISRAPLKNGLEDVRKIVWYLNHLIEQMEKDEKVKQAGEKDK</sequence>
<dbReference type="Proteomes" id="UP000000331">
    <property type="component" value="Segment"/>
</dbReference>
<evidence type="ECO:0000313" key="1">
    <source>
        <dbReference type="EMBL" id="ADJ53216.1"/>
    </source>
</evidence>
<protein>
    <submittedName>
        <fullName evidence="1">Gp181</fullName>
    </submittedName>
</protein>
<dbReference type="InterPro" id="IPR021739">
    <property type="entry name" value="SaV-like"/>
</dbReference>
<keyword evidence="2" id="KW-1185">Reference proteome</keyword>
<dbReference type="Pfam" id="PF11753">
    <property type="entry name" value="DUF3310"/>
    <property type="match status" value="1"/>
</dbReference>
<evidence type="ECO:0000313" key="2">
    <source>
        <dbReference type="Proteomes" id="UP000000331"/>
    </source>
</evidence>
<name>D9J0X9_9CAUD</name>
<accession>D9J0X9</accession>
<dbReference type="RefSeq" id="YP_004301515.1">
    <property type="nucleotide sequence ID" value="NC_015253.1"/>
</dbReference>
<dbReference type="KEGG" id="vg:10359212"/>
<dbReference type="OrthoDB" id="26730at10239"/>
<reference evidence="1 2" key="1">
    <citation type="journal article" date="2010" name="J. Bacteriol.">
        <title>Brochothrix thermosphacta bacteriophages feature heterogeneous and highly mosaic genomes and utilize unique prophage insertion sites.</title>
        <authorList>
            <person name="Kilcher S."/>
            <person name="Loessner M.J."/>
            <person name="Klumpp J."/>
        </authorList>
    </citation>
    <scope>NUCLEOTIDE SEQUENCE [LARGE SCALE GENOMIC DNA]</scope>
</reference>